<organism evidence="1 2">
    <name type="scientific">Irpex rosettiformis</name>
    <dbReference type="NCBI Taxonomy" id="378272"/>
    <lineage>
        <taxon>Eukaryota</taxon>
        <taxon>Fungi</taxon>
        <taxon>Dikarya</taxon>
        <taxon>Basidiomycota</taxon>
        <taxon>Agaricomycotina</taxon>
        <taxon>Agaricomycetes</taxon>
        <taxon>Polyporales</taxon>
        <taxon>Irpicaceae</taxon>
        <taxon>Irpex</taxon>
    </lineage>
</organism>
<gene>
    <name evidence="1" type="ORF">BDY19DRAFT_993920</name>
</gene>
<name>A0ACB8U2Q5_9APHY</name>
<keyword evidence="2" id="KW-1185">Reference proteome</keyword>
<evidence type="ECO:0000313" key="2">
    <source>
        <dbReference type="Proteomes" id="UP001055072"/>
    </source>
</evidence>
<dbReference type="EMBL" id="MU274913">
    <property type="protein sequence ID" value="KAI0088523.1"/>
    <property type="molecule type" value="Genomic_DNA"/>
</dbReference>
<accession>A0ACB8U2Q5</accession>
<evidence type="ECO:0000313" key="1">
    <source>
        <dbReference type="EMBL" id="KAI0088523.1"/>
    </source>
</evidence>
<sequence length="396" mass="44423">MLGSVLGLVRRDDVEVPPPLDVDLSEVRVTVYMGFVSFMVLVWDHIITFGEEVEFIWNGRKGLLAVLFLLNRYITPLGFIINLFAGQSSGPLKFFCSPRLQLSQPYISCQHYVRYEGSMTVTGLNTTTLMMLLRISALYHRQPWIVAFMAVCFGIELGVNAYLLTHGVAVVHNSSIHACTMIFDESVSRWLASASAWLPLTYDTIVLTLTLYKTLGPLRKKTAGKIARVLLRDGILYYSVIFSVNAVLVIMIVAAPPGLANITAQLEYLLTVAMMSRITLHLRKQVRAREIDTDLITLKTFSKSLPRFRSVGGASTIIDPGDVSVMVQESAVVHDDRGNVLSVYDNDSDETDDTEERPKRGKDHIEGEDWYEIRPPAPVQLHSRPKYDNYTTARFA</sequence>
<dbReference type="Proteomes" id="UP001055072">
    <property type="component" value="Unassembled WGS sequence"/>
</dbReference>
<reference evidence="1" key="1">
    <citation type="journal article" date="2021" name="Environ. Microbiol.">
        <title>Gene family expansions and transcriptome signatures uncover fungal adaptations to wood decay.</title>
        <authorList>
            <person name="Hage H."/>
            <person name="Miyauchi S."/>
            <person name="Viragh M."/>
            <person name="Drula E."/>
            <person name="Min B."/>
            <person name="Chaduli D."/>
            <person name="Navarro D."/>
            <person name="Favel A."/>
            <person name="Norest M."/>
            <person name="Lesage-Meessen L."/>
            <person name="Balint B."/>
            <person name="Merenyi Z."/>
            <person name="de Eugenio L."/>
            <person name="Morin E."/>
            <person name="Martinez A.T."/>
            <person name="Baldrian P."/>
            <person name="Stursova M."/>
            <person name="Martinez M.J."/>
            <person name="Novotny C."/>
            <person name="Magnuson J.K."/>
            <person name="Spatafora J.W."/>
            <person name="Maurice S."/>
            <person name="Pangilinan J."/>
            <person name="Andreopoulos W."/>
            <person name="LaButti K."/>
            <person name="Hundley H."/>
            <person name="Na H."/>
            <person name="Kuo A."/>
            <person name="Barry K."/>
            <person name="Lipzen A."/>
            <person name="Henrissat B."/>
            <person name="Riley R."/>
            <person name="Ahrendt S."/>
            <person name="Nagy L.G."/>
            <person name="Grigoriev I.V."/>
            <person name="Martin F."/>
            <person name="Rosso M.N."/>
        </authorList>
    </citation>
    <scope>NUCLEOTIDE SEQUENCE</scope>
    <source>
        <strain evidence="1">CBS 384.51</strain>
    </source>
</reference>
<protein>
    <submittedName>
        <fullName evidence="1">Uncharacterized protein</fullName>
    </submittedName>
</protein>
<comment type="caution">
    <text evidence="1">The sequence shown here is derived from an EMBL/GenBank/DDBJ whole genome shotgun (WGS) entry which is preliminary data.</text>
</comment>
<proteinExistence type="predicted"/>